<dbReference type="EMBL" id="SMGQ01000011">
    <property type="protein sequence ID" value="TCK98519.1"/>
    <property type="molecule type" value="Genomic_DNA"/>
</dbReference>
<protein>
    <recommendedName>
        <fullName evidence="1">DUF6036 domain-containing protein</fullName>
    </recommendedName>
</protein>
<dbReference type="Proteomes" id="UP000294545">
    <property type="component" value="Unassembled WGS sequence"/>
</dbReference>
<dbReference type="AlphaFoldDB" id="A0A4R1N669"/>
<evidence type="ECO:0000313" key="3">
    <source>
        <dbReference type="Proteomes" id="UP000294545"/>
    </source>
</evidence>
<proteinExistence type="predicted"/>
<evidence type="ECO:0000259" key="1">
    <source>
        <dbReference type="Pfam" id="PF19502"/>
    </source>
</evidence>
<dbReference type="Pfam" id="PF19502">
    <property type="entry name" value="DUF6036"/>
    <property type="match status" value="1"/>
</dbReference>
<feature type="domain" description="DUF6036" evidence="1">
    <location>
        <begin position="7"/>
        <end position="145"/>
    </location>
</feature>
<dbReference type="RefSeq" id="WP_132281228.1">
    <property type="nucleotide sequence ID" value="NZ_SMGQ01000011.1"/>
</dbReference>
<dbReference type="InterPro" id="IPR045792">
    <property type="entry name" value="DUF6036"/>
</dbReference>
<comment type="caution">
    <text evidence="2">The sequence shown here is derived from an EMBL/GenBank/DDBJ whole genome shotgun (WGS) entry which is preliminary data.</text>
</comment>
<accession>A0A4R1N669</accession>
<name>A0A4R1N669_9FIRM</name>
<gene>
    <name evidence="2" type="ORF">EDC19_0941</name>
</gene>
<evidence type="ECO:0000313" key="2">
    <source>
        <dbReference type="EMBL" id="TCK98519.1"/>
    </source>
</evidence>
<organism evidence="2 3">
    <name type="scientific">Natranaerovirga hydrolytica</name>
    <dbReference type="NCBI Taxonomy" id="680378"/>
    <lineage>
        <taxon>Bacteria</taxon>
        <taxon>Bacillati</taxon>
        <taxon>Bacillota</taxon>
        <taxon>Clostridia</taxon>
        <taxon>Lachnospirales</taxon>
        <taxon>Natranaerovirgaceae</taxon>
        <taxon>Natranaerovirga</taxon>
    </lineage>
</organism>
<keyword evidence="3" id="KW-1185">Reference proteome</keyword>
<sequence>MNMDKQALISAFQDMEDFAILKKIDCPPIYLLGGSACIVEGYLDRVTRDIDIIDLHYSANVGRLFRILGEVDYLDIYLTTLAEGYSQRAIRVREIKHIEVYALSVEDIIVTKIGRYSGKDKEDIKELLKKANKETINVLIEDVKKRENISHILKAYFLENVKKFRRDFCV</sequence>
<dbReference type="OrthoDB" id="2988567at2"/>
<reference evidence="2 3" key="1">
    <citation type="submission" date="2019-03" db="EMBL/GenBank/DDBJ databases">
        <title>Genomic Encyclopedia of Type Strains, Phase IV (KMG-IV): sequencing the most valuable type-strain genomes for metagenomic binning, comparative biology and taxonomic classification.</title>
        <authorList>
            <person name="Goeker M."/>
        </authorList>
    </citation>
    <scope>NUCLEOTIDE SEQUENCE [LARGE SCALE GENOMIC DNA]</scope>
    <source>
        <strain evidence="2 3">DSM 24176</strain>
    </source>
</reference>